<dbReference type="STRING" id="1403537.Q428_06255"/>
<feature type="transmembrane region" description="Helical" evidence="11">
    <location>
        <begin position="113"/>
        <end position="133"/>
    </location>
</feature>
<feature type="transmembrane region" description="Helical" evidence="11">
    <location>
        <begin position="220"/>
        <end position="238"/>
    </location>
</feature>
<comment type="similarity">
    <text evidence="2">Belongs to the monovalent cation:proton antiporter 2 (CPA2) transporter (TC 2.A.37) family.</text>
</comment>
<feature type="transmembrane region" description="Helical" evidence="11">
    <location>
        <begin position="272"/>
        <end position="290"/>
    </location>
</feature>
<evidence type="ECO:0000256" key="7">
    <source>
        <dbReference type="ARBA" id="ARBA00023053"/>
    </source>
</evidence>
<evidence type="ECO:0000256" key="8">
    <source>
        <dbReference type="ARBA" id="ARBA00023065"/>
    </source>
</evidence>
<evidence type="ECO:0000256" key="11">
    <source>
        <dbReference type="SAM" id="Phobius"/>
    </source>
</evidence>
<dbReference type="Gene3D" id="1.20.1530.20">
    <property type="match status" value="1"/>
</dbReference>
<dbReference type="AlphaFoldDB" id="A0A017RXR5"/>
<evidence type="ECO:0000256" key="10">
    <source>
        <dbReference type="ARBA" id="ARBA00023201"/>
    </source>
</evidence>
<accession>A0A017RXR5</accession>
<dbReference type="GO" id="GO:1902600">
    <property type="term" value="P:proton transmembrane transport"/>
    <property type="evidence" value="ECO:0007669"/>
    <property type="project" value="InterPro"/>
</dbReference>
<evidence type="ECO:0000256" key="9">
    <source>
        <dbReference type="ARBA" id="ARBA00023136"/>
    </source>
</evidence>
<keyword evidence="8" id="KW-0406">Ion transport</keyword>
<dbReference type="GO" id="GO:0015297">
    <property type="term" value="F:antiporter activity"/>
    <property type="evidence" value="ECO:0007669"/>
    <property type="project" value="UniProtKB-KW"/>
</dbReference>
<keyword evidence="14" id="KW-1185">Reference proteome</keyword>
<dbReference type="PANTHER" id="PTHR43562:SF3">
    <property type="entry name" value="SODIUM ION_PROTON EXCHANGER (EUROFUNG)"/>
    <property type="match status" value="1"/>
</dbReference>
<proteinExistence type="inferred from homology"/>
<reference evidence="13 14" key="1">
    <citation type="journal article" date="2014" name="Genome Announc.">
        <title>Draft Genome Sequence of Fervidicella metallireducens Strain AeBT, an Iron-Reducing Thermoanaerobe from the Great Artesian Basin.</title>
        <authorList>
            <person name="Patel B.K."/>
        </authorList>
    </citation>
    <scope>NUCLEOTIDE SEQUENCE [LARGE SCALE GENOMIC DNA]</scope>
    <source>
        <strain evidence="13 14">AeB</strain>
    </source>
</reference>
<keyword evidence="3" id="KW-0813">Transport</keyword>
<dbReference type="InterPro" id="IPR038770">
    <property type="entry name" value="Na+/solute_symporter_sf"/>
</dbReference>
<evidence type="ECO:0000256" key="6">
    <source>
        <dbReference type="ARBA" id="ARBA00022989"/>
    </source>
</evidence>
<dbReference type="GO" id="GO:0016020">
    <property type="term" value="C:membrane"/>
    <property type="evidence" value="ECO:0007669"/>
    <property type="project" value="UniProtKB-SubCell"/>
</dbReference>
<evidence type="ECO:0000256" key="2">
    <source>
        <dbReference type="ARBA" id="ARBA00005551"/>
    </source>
</evidence>
<keyword evidence="9 11" id="KW-0472">Membrane</keyword>
<dbReference type="EMBL" id="AZQP01000014">
    <property type="protein sequence ID" value="EYE88735.1"/>
    <property type="molecule type" value="Genomic_DNA"/>
</dbReference>
<evidence type="ECO:0000313" key="14">
    <source>
        <dbReference type="Proteomes" id="UP000019681"/>
    </source>
</evidence>
<feature type="transmembrane region" description="Helical" evidence="11">
    <location>
        <begin position="6"/>
        <end position="23"/>
    </location>
</feature>
<keyword evidence="7" id="KW-0915">Sodium</keyword>
<organism evidence="13 14">
    <name type="scientific">Fervidicella metallireducens AeB</name>
    <dbReference type="NCBI Taxonomy" id="1403537"/>
    <lineage>
        <taxon>Bacteria</taxon>
        <taxon>Bacillati</taxon>
        <taxon>Bacillota</taxon>
        <taxon>Clostridia</taxon>
        <taxon>Eubacteriales</taxon>
        <taxon>Clostridiaceae</taxon>
        <taxon>Fervidicella</taxon>
    </lineage>
</organism>
<feature type="domain" description="Cation/H+ exchanger transmembrane" evidence="12">
    <location>
        <begin position="14"/>
        <end position="382"/>
    </location>
</feature>
<keyword evidence="10" id="KW-0739">Sodium transport</keyword>
<dbReference type="GO" id="GO:0006814">
    <property type="term" value="P:sodium ion transport"/>
    <property type="evidence" value="ECO:0007669"/>
    <property type="project" value="UniProtKB-KW"/>
</dbReference>
<protein>
    <submittedName>
        <fullName evidence="13">Potassium transporter</fullName>
    </submittedName>
</protein>
<sequence length="399" mass="42399">MHEMLLEIAIILIATTIGGTISNRMKMPRVLGALIAGIIIGPSVLGIAKENEEIKLLAELGVVMLMFLAGLETNLEEFKKAGMSSAIIAVGGVIVPLLTGIGTAYLFSGDFWTNLYIGVILTATSVSITVQTLNELGKLNTRAGMNIIGAAVIDDILGLIIISFVLVMFQTSHTSKAVAAGTTMQIAVVIAKVIIFCIGSVLAVAYLPKVINKFTEKRKNSSSWIVLAIAGALLFALISEELGIADITGSYVFGLVHSSVKNKSVIEKKAEAISSYFLTPIFFAHVGLIADFKAVNIGIILFTLVMVATAFFSKIIGCGIGAKIFGFNKRESLQIAVGMVSRGEVALITTTLGMQNGIIPKSLFIPTLMVVVITTIVTPILLKLSFENKSNEIFEIEAA</sequence>
<feature type="transmembrane region" description="Helical" evidence="11">
    <location>
        <begin position="363"/>
        <end position="382"/>
    </location>
</feature>
<feature type="transmembrane region" description="Helical" evidence="11">
    <location>
        <begin position="30"/>
        <end position="48"/>
    </location>
</feature>
<dbReference type="Pfam" id="PF00999">
    <property type="entry name" value="Na_H_Exchanger"/>
    <property type="match status" value="1"/>
</dbReference>
<dbReference type="InterPro" id="IPR006153">
    <property type="entry name" value="Cation/H_exchanger_TM"/>
</dbReference>
<comment type="caution">
    <text evidence="13">The sequence shown here is derived from an EMBL/GenBank/DDBJ whole genome shotgun (WGS) entry which is preliminary data.</text>
</comment>
<gene>
    <name evidence="13" type="ORF">Q428_06255</name>
</gene>
<dbReference type="Proteomes" id="UP000019681">
    <property type="component" value="Unassembled WGS sequence"/>
</dbReference>
<dbReference type="RefSeq" id="WP_035379132.1">
    <property type="nucleotide sequence ID" value="NZ_AZQP01000014.1"/>
</dbReference>
<evidence type="ECO:0000256" key="5">
    <source>
        <dbReference type="ARBA" id="ARBA00022692"/>
    </source>
</evidence>
<evidence type="ECO:0000259" key="12">
    <source>
        <dbReference type="Pfam" id="PF00999"/>
    </source>
</evidence>
<keyword evidence="4" id="KW-0050">Antiport</keyword>
<feature type="transmembrane region" description="Helical" evidence="11">
    <location>
        <begin position="296"/>
        <end position="322"/>
    </location>
</feature>
<dbReference type="OrthoDB" id="9793589at2"/>
<comment type="subcellular location">
    <subcellularLocation>
        <location evidence="1">Membrane</location>
        <topology evidence="1">Multi-pass membrane protein</topology>
    </subcellularLocation>
</comment>
<keyword evidence="5 11" id="KW-0812">Transmembrane</keyword>
<feature type="transmembrane region" description="Helical" evidence="11">
    <location>
        <begin position="83"/>
        <end position="107"/>
    </location>
</feature>
<feature type="transmembrane region" description="Helical" evidence="11">
    <location>
        <begin position="145"/>
        <end position="166"/>
    </location>
</feature>
<name>A0A017RXR5_9CLOT</name>
<keyword evidence="6 11" id="KW-1133">Transmembrane helix</keyword>
<feature type="transmembrane region" description="Helical" evidence="11">
    <location>
        <begin position="186"/>
        <end position="208"/>
    </location>
</feature>
<evidence type="ECO:0000256" key="4">
    <source>
        <dbReference type="ARBA" id="ARBA00022449"/>
    </source>
</evidence>
<dbReference type="PANTHER" id="PTHR43562">
    <property type="entry name" value="NAPA-TYPE SODIUM/HYDROGEN ANTIPORTER"/>
    <property type="match status" value="1"/>
</dbReference>
<evidence type="ECO:0000256" key="1">
    <source>
        <dbReference type="ARBA" id="ARBA00004141"/>
    </source>
</evidence>
<evidence type="ECO:0000313" key="13">
    <source>
        <dbReference type="EMBL" id="EYE88735.1"/>
    </source>
</evidence>
<evidence type="ECO:0000256" key="3">
    <source>
        <dbReference type="ARBA" id="ARBA00022448"/>
    </source>
</evidence>